<dbReference type="STRING" id="743720.Psefu_3890"/>
<evidence type="ECO:0000259" key="5">
    <source>
        <dbReference type="Pfam" id="PF05426"/>
    </source>
</evidence>
<accession>F6AHE3</accession>
<dbReference type="RefSeq" id="WP_013792969.1">
    <property type="nucleotide sequence ID" value="NC_015556.1"/>
</dbReference>
<dbReference type="InterPro" id="IPR008397">
    <property type="entry name" value="Alginate_lyase_dom"/>
</dbReference>
<dbReference type="eggNOG" id="ENOG50311HE">
    <property type="taxonomic scope" value="Bacteria"/>
</dbReference>
<dbReference type="KEGG" id="pfv:Psefu_3890"/>
<dbReference type="Proteomes" id="UP000000686">
    <property type="component" value="Chromosome"/>
</dbReference>
<reference evidence="6 7" key="1">
    <citation type="submission" date="2011-04" db="EMBL/GenBank/DDBJ databases">
        <title>Complete sequence of Pseudomonas fulva 12-X.</title>
        <authorList>
            <consortium name="US DOE Joint Genome Institute"/>
            <person name="Lucas S."/>
            <person name="Han J."/>
            <person name="Lapidus A."/>
            <person name="Cheng J.-F."/>
            <person name="Goodwin L."/>
            <person name="Pitluck S."/>
            <person name="Peters L."/>
            <person name="Mikhailova N."/>
            <person name="Pagani I."/>
            <person name="Davenport K."/>
            <person name="Han C."/>
            <person name="Tapia R."/>
            <person name="Land M."/>
            <person name="Hauser L."/>
            <person name="Kyrpides N."/>
            <person name="Ivanova N."/>
            <person name="Pagani I."/>
            <person name="Lcollab F.I."/>
            <person name="Woyke T."/>
        </authorList>
    </citation>
    <scope>NUCLEOTIDE SEQUENCE [LARGE SCALE GENOMIC DNA]</scope>
    <source>
        <strain evidence="7">12-X</strain>
    </source>
</reference>
<evidence type="ECO:0000256" key="2">
    <source>
        <dbReference type="ARBA" id="ARBA00023239"/>
    </source>
</evidence>
<feature type="compositionally biased region" description="Low complexity" evidence="3">
    <location>
        <begin position="58"/>
        <end position="72"/>
    </location>
</feature>
<evidence type="ECO:0000256" key="4">
    <source>
        <dbReference type="SAM" id="SignalP"/>
    </source>
</evidence>
<protein>
    <submittedName>
        <fullName evidence="6">Poly(Beta-D-mannuronate) lyase</fullName>
        <ecNumber evidence="6">4.2.2.3</ecNumber>
    </submittedName>
</protein>
<evidence type="ECO:0000313" key="6">
    <source>
        <dbReference type="EMBL" id="AEF23846.1"/>
    </source>
</evidence>
<evidence type="ECO:0000313" key="7">
    <source>
        <dbReference type="Proteomes" id="UP000000686"/>
    </source>
</evidence>
<evidence type="ECO:0000256" key="3">
    <source>
        <dbReference type="SAM" id="MobiDB-lite"/>
    </source>
</evidence>
<keyword evidence="1 4" id="KW-0732">Signal</keyword>
<dbReference type="EMBL" id="CP002727">
    <property type="protein sequence ID" value="AEF23846.1"/>
    <property type="molecule type" value="Genomic_DNA"/>
</dbReference>
<keyword evidence="7" id="KW-1185">Reference proteome</keyword>
<keyword evidence="2 6" id="KW-0456">Lyase</keyword>
<organism evidence="6 7">
    <name type="scientific">Pseudomonas fulva (strain 12-X)</name>
    <dbReference type="NCBI Taxonomy" id="743720"/>
    <lineage>
        <taxon>Bacteria</taxon>
        <taxon>Pseudomonadati</taxon>
        <taxon>Pseudomonadota</taxon>
        <taxon>Gammaproteobacteria</taxon>
        <taxon>Pseudomonadales</taxon>
        <taxon>Pseudomonadaceae</taxon>
        <taxon>Pseudomonas</taxon>
    </lineage>
</organism>
<evidence type="ECO:0000256" key="1">
    <source>
        <dbReference type="ARBA" id="ARBA00022729"/>
    </source>
</evidence>
<dbReference type="InterPro" id="IPR008929">
    <property type="entry name" value="Chondroitin_lyas"/>
</dbReference>
<feature type="domain" description="Alginate lyase" evidence="5">
    <location>
        <begin position="59"/>
        <end position="306"/>
    </location>
</feature>
<dbReference type="HOGENOM" id="CLU_064286_0_0_6"/>
<dbReference type="GO" id="GO:0045135">
    <property type="term" value="F:poly(beta-D-mannuronate) lyase activity"/>
    <property type="evidence" value="ECO:0007669"/>
    <property type="project" value="UniProtKB-EC"/>
</dbReference>
<dbReference type="AlphaFoldDB" id="F6AHE3"/>
<feature type="signal peptide" evidence="4">
    <location>
        <begin position="1"/>
        <end position="22"/>
    </location>
</feature>
<dbReference type="EC" id="4.2.2.3" evidence="6"/>
<dbReference type="OrthoDB" id="7210452at2"/>
<dbReference type="Pfam" id="PF05426">
    <property type="entry name" value="Alginate_lyase"/>
    <property type="match status" value="1"/>
</dbReference>
<dbReference type="GO" id="GO:0042597">
    <property type="term" value="C:periplasmic space"/>
    <property type="evidence" value="ECO:0007669"/>
    <property type="project" value="InterPro"/>
</dbReference>
<feature type="region of interest" description="Disordered" evidence="3">
    <location>
        <begin position="40"/>
        <end position="72"/>
    </location>
</feature>
<gene>
    <name evidence="6" type="ordered locus">Psefu_3890</name>
</gene>
<proteinExistence type="predicted"/>
<dbReference type="NCBIfam" id="NF001469">
    <property type="entry name" value="PRK00325.1-4"/>
    <property type="match status" value="1"/>
</dbReference>
<sequence>MSLKRPLAVAALLMLVQLPVQATESIWATRSNALVSSPADYQSLTCPRKPPAPYTGPLQLQSKYDQSDSSKSTLVEQSKETARIAELIKGYIGALVTASNQFERAKDAEQARLDLACIDQWLDAWAKGDALRNPDASGTGIASRKWALAAIASTLLKVQALGGGAFELNAAQRGWLQGLGEQVIAEHTPRQRPDFAYFNNHDYWAGWAVAATGMLLGRDDFLAWADINLRRGLSQATPSASADARYLPLEVARAQLGADYSNYAMVPLTLLVETAEHNGRALSAQERQTFEQLANFTARAVLEPKALPELDGRKQKKVSSHKMSWLIPFLNRYPDHTWARALYDDQDGEVDNYSQIGGRLKPLYSGFK</sequence>
<dbReference type="SUPFAM" id="SSF48230">
    <property type="entry name" value="Chondroitin AC/alginate lyase"/>
    <property type="match status" value="1"/>
</dbReference>
<dbReference type="Gene3D" id="1.50.10.100">
    <property type="entry name" value="Chondroitin AC/alginate lyase"/>
    <property type="match status" value="1"/>
</dbReference>
<feature type="chain" id="PRO_5003331125" evidence="4">
    <location>
        <begin position="23"/>
        <end position="368"/>
    </location>
</feature>
<name>F6AHE3_PSEF1</name>